<dbReference type="AlphaFoldDB" id="A0A4S4N7C2"/>
<feature type="transmembrane region" description="Helical" evidence="8">
    <location>
        <begin position="82"/>
        <end position="100"/>
    </location>
</feature>
<keyword evidence="7 8" id="KW-0472">Membrane</keyword>
<name>A0A4S4N7C2_9RHOB</name>
<reference evidence="9 10" key="1">
    <citation type="submission" date="2019-04" db="EMBL/GenBank/DDBJ databases">
        <title>Shimia ponticola sp. nov., isolated from seawater.</title>
        <authorList>
            <person name="Kim Y.-O."/>
            <person name="Yoon J.-H."/>
        </authorList>
    </citation>
    <scope>NUCLEOTIDE SEQUENCE [LARGE SCALE GENOMIC DNA]</scope>
    <source>
        <strain evidence="9 10">MYP11</strain>
    </source>
</reference>
<feature type="transmembrane region" description="Helical" evidence="8">
    <location>
        <begin position="180"/>
        <end position="199"/>
    </location>
</feature>
<evidence type="ECO:0000256" key="6">
    <source>
        <dbReference type="ARBA" id="ARBA00022989"/>
    </source>
</evidence>
<gene>
    <name evidence="9" type="ORF">E4Z66_14515</name>
</gene>
<keyword evidence="10" id="KW-1185">Reference proteome</keyword>
<evidence type="ECO:0000256" key="4">
    <source>
        <dbReference type="ARBA" id="ARBA00022475"/>
    </source>
</evidence>
<evidence type="ECO:0000256" key="3">
    <source>
        <dbReference type="ARBA" id="ARBA00022448"/>
    </source>
</evidence>
<evidence type="ECO:0000256" key="2">
    <source>
        <dbReference type="ARBA" id="ARBA00009142"/>
    </source>
</evidence>
<dbReference type="RefSeq" id="WP_136463775.1">
    <property type="nucleotide sequence ID" value="NZ_SRKY01000004.1"/>
</dbReference>
<evidence type="ECO:0000256" key="8">
    <source>
        <dbReference type="RuleBase" id="RU363041"/>
    </source>
</evidence>
<dbReference type="PANTHER" id="PTHR30269">
    <property type="entry name" value="TRANSMEMBRANE PROTEIN YFCA"/>
    <property type="match status" value="1"/>
</dbReference>
<keyword evidence="6 8" id="KW-1133">Transmembrane helix</keyword>
<dbReference type="Proteomes" id="UP000306602">
    <property type="component" value="Unassembled WGS sequence"/>
</dbReference>
<evidence type="ECO:0000313" key="10">
    <source>
        <dbReference type="Proteomes" id="UP000306602"/>
    </source>
</evidence>
<organism evidence="9 10">
    <name type="scientific">Aliishimia ponticola</name>
    <dbReference type="NCBI Taxonomy" id="2499833"/>
    <lineage>
        <taxon>Bacteria</taxon>
        <taxon>Pseudomonadati</taxon>
        <taxon>Pseudomonadota</taxon>
        <taxon>Alphaproteobacteria</taxon>
        <taxon>Rhodobacterales</taxon>
        <taxon>Paracoccaceae</taxon>
        <taxon>Aliishimia</taxon>
    </lineage>
</organism>
<evidence type="ECO:0000313" key="9">
    <source>
        <dbReference type="EMBL" id="THH35042.1"/>
    </source>
</evidence>
<dbReference type="OrthoDB" id="9800873at2"/>
<evidence type="ECO:0000256" key="5">
    <source>
        <dbReference type="ARBA" id="ARBA00022692"/>
    </source>
</evidence>
<dbReference type="EMBL" id="SRKY01000004">
    <property type="protein sequence ID" value="THH35042.1"/>
    <property type="molecule type" value="Genomic_DNA"/>
</dbReference>
<feature type="transmembrane region" description="Helical" evidence="8">
    <location>
        <begin position="7"/>
        <end position="26"/>
    </location>
</feature>
<feature type="transmembrane region" description="Helical" evidence="8">
    <location>
        <begin position="205"/>
        <end position="224"/>
    </location>
</feature>
<dbReference type="Pfam" id="PF01925">
    <property type="entry name" value="TauE"/>
    <property type="match status" value="1"/>
</dbReference>
<dbReference type="GO" id="GO:0005886">
    <property type="term" value="C:plasma membrane"/>
    <property type="evidence" value="ECO:0007669"/>
    <property type="project" value="UniProtKB-SubCell"/>
</dbReference>
<keyword evidence="5 8" id="KW-0812">Transmembrane</keyword>
<protein>
    <recommendedName>
        <fullName evidence="8">Probable membrane transporter protein</fullName>
    </recommendedName>
</protein>
<keyword evidence="3" id="KW-0813">Transport</keyword>
<dbReference type="PANTHER" id="PTHR30269:SF37">
    <property type="entry name" value="MEMBRANE TRANSPORTER PROTEIN"/>
    <property type="match status" value="1"/>
</dbReference>
<dbReference type="InterPro" id="IPR052017">
    <property type="entry name" value="TSUP"/>
</dbReference>
<evidence type="ECO:0000256" key="1">
    <source>
        <dbReference type="ARBA" id="ARBA00004651"/>
    </source>
</evidence>
<feature type="transmembrane region" description="Helical" evidence="8">
    <location>
        <begin position="106"/>
        <end position="127"/>
    </location>
</feature>
<evidence type="ECO:0000256" key="7">
    <source>
        <dbReference type="ARBA" id="ARBA00023136"/>
    </source>
</evidence>
<proteinExistence type="inferred from homology"/>
<keyword evidence="4 8" id="KW-1003">Cell membrane</keyword>
<comment type="similarity">
    <text evidence="2 8">Belongs to the 4-toluene sulfonate uptake permease (TSUP) (TC 2.A.102) family.</text>
</comment>
<sequence>METVFQTFPLWLWVAALGIAFFAGFVKGVVGFAMPLILVSGLGSLIAPELALAGLILPTVITNMHQALRSGVDAAAQAVGRFRWFLAAGGLFLILGAQVVPLVPKSAYFLMLGIPIIIFVLSQLLGWRPAGTVQTKRLDIGIGAFAGFFGGIAGVWGPPTVSYLTALNTEKNLQIQVQGVIYLLGAIVLVFAHVFSGVFTLETALFSLCLVPPAILGMIAGLMVHDRIDQETFRRATLVVLLLAGVNLVRRGVFV</sequence>
<comment type="caution">
    <text evidence="9">The sequence shown here is derived from an EMBL/GenBank/DDBJ whole genome shotgun (WGS) entry which is preliminary data.</text>
</comment>
<accession>A0A4S4N7C2</accession>
<dbReference type="InterPro" id="IPR002781">
    <property type="entry name" value="TM_pro_TauE-like"/>
</dbReference>
<comment type="subcellular location">
    <subcellularLocation>
        <location evidence="1 8">Cell membrane</location>
        <topology evidence="1 8">Multi-pass membrane protein</topology>
    </subcellularLocation>
</comment>
<feature type="transmembrane region" description="Helical" evidence="8">
    <location>
        <begin position="32"/>
        <end position="61"/>
    </location>
</feature>